<name>A0ABW0IH97_9BACT</name>
<organism evidence="2 3">
    <name type="scientific">Larkinella bovis</name>
    <dbReference type="NCBI Taxonomy" id="683041"/>
    <lineage>
        <taxon>Bacteria</taxon>
        <taxon>Pseudomonadati</taxon>
        <taxon>Bacteroidota</taxon>
        <taxon>Cytophagia</taxon>
        <taxon>Cytophagales</taxon>
        <taxon>Spirosomataceae</taxon>
        <taxon>Larkinella</taxon>
    </lineage>
</organism>
<accession>A0ABW0IH97</accession>
<sequence length="403" mass="44950">MKQWMVAALLLVTGIGGSLAQGYQQVTGRIMDQSTGQPIEFAYVSISGKAWGTLANAEGRFLLKYPKIDSSKAMIVSVAGYQNGVLPLRTFRPGDSATVRLQPVLRSRLPDAFRDRTDARLLVFSALKSIPANFQSTPTVLTGFYRETLATDSACWNVREAVLKAEKRPQTNTGLPETVKLVKGRQFVRHPIPKVLEGYAFPNGAALVTRSMELGPPDYLNGDHLNDYAFRLDSLLTGWDNRPAYRLTFEPAAGRRVRAARKGELLIDTASRAIVRIAYEFTPEAAGEVLKTSLKSVFDNLTGRSKKEVRRIASHCQYRQLNGKWYLQDARLVLETRFTQAQEAPMLASISLHFATQEYGRSNGQAIKETELLTTTENLPKQGGKPDERFWGHWNTVVPTEKE</sequence>
<dbReference type="InterPro" id="IPR008969">
    <property type="entry name" value="CarboxyPept-like_regulatory"/>
</dbReference>
<reference evidence="3" key="1">
    <citation type="journal article" date="2019" name="Int. J. Syst. Evol. Microbiol.">
        <title>The Global Catalogue of Microorganisms (GCM) 10K type strain sequencing project: providing services to taxonomists for standard genome sequencing and annotation.</title>
        <authorList>
            <consortium name="The Broad Institute Genomics Platform"/>
            <consortium name="The Broad Institute Genome Sequencing Center for Infectious Disease"/>
            <person name="Wu L."/>
            <person name="Ma J."/>
        </authorList>
    </citation>
    <scope>NUCLEOTIDE SEQUENCE [LARGE SCALE GENOMIC DNA]</scope>
    <source>
        <strain evidence="3">CCUG 55250</strain>
    </source>
</reference>
<evidence type="ECO:0000313" key="2">
    <source>
        <dbReference type="EMBL" id="MFC5411736.1"/>
    </source>
</evidence>
<dbReference type="Gene3D" id="2.60.40.1120">
    <property type="entry name" value="Carboxypeptidase-like, regulatory domain"/>
    <property type="match status" value="1"/>
</dbReference>
<dbReference type="SUPFAM" id="SSF49464">
    <property type="entry name" value="Carboxypeptidase regulatory domain-like"/>
    <property type="match status" value="1"/>
</dbReference>
<gene>
    <name evidence="2" type="ORF">ACFPMF_20610</name>
</gene>
<proteinExistence type="predicted"/>
<dbReference type="Pfam" id="PF13715">
    <property type="entry name" value="CarbopepD_reg_2"/>
    <property type="match status" value="1"/>
</dbReference>
<feature type="chain" id="PRO_5046163941" evidence="1">
    <location>
        <begin position="21"/>
        <end position="403"/>
    </location>
</feature>
<protein>
    <submittedName>
        <fullName evidence="2">Carboxypeptidase-like regulatory domain-containing protein</fullName>
    </submittedName>
</protein>
<comment type="caution">
    <text evidence="2">The sequence shown here is derived from an EMBL/GenBank/DDBJ whole genome shotgun (WGS) entry which is preliminary data.</text>
</comment>
<dbReference type="RefSeq" id="WP_379848625.1">
    <property type="nucleotide sequence ID" value="NZ_JBHSMA010000008.1"/>
</dbReference>
<feature type="signal peptide" evidence="1">
    <location>
        <begin position="1"/>
        <end position="20"/>
    </location>
</feature>
<evidence type="ECO:0000256" key="1">
    <source>
        <dbReference type="SAM" id="SignalP"/>
    </source>
</evidence>
<keyword evidence="1" id="KW-0732">Signal</keyword>
<keyword evidence="3" id="KW-1185">Reference proteome</keyword>
<dbReference type="Proteomes" id="UP001596106">
    <property type="component" value="Unassembled WGS sequence"/>
</dbReference>
<dbReference type="EMBL" id="JBHSMA010000008">
    <property type="protein sequence ID" value="MFC5411736.1"/>
    <property type="molecule type" value="Genomic_DNA"/>
</dbReference>
<evidence type="ECO:0000313" key="3">
    <source>
        <dbReference type="Proteomes" id="UP001596106"/>
    </source>
</evidence>